<dbReference type="KEGG" id="mtw:CQW49_15595"/>
<dbReference type="EC" id="4.1.2.25" evidence="6"/>
<accession>A0A2D2D6F8</accession>
<keyword evidence="7" id="KW-0289">Folate biosynthesis</keyword>
<dbReference type="STRING" id="595536.GCA_000178815_02063"/>
<dbReference type="AlphaFoldDB" id="A0A2D2D6F8"/>
<evidence type="ECO:0000256" key="10">
    <source>
        <dbReference type="ARBA" id="ARBA00032523"/>
    </source>
</evidence>
<evidence type="ECO:0000256" key="9">
    <source>
        <dbReference type="ARBA" id="ARBA00023270"/>
    </source>
</evidence>
<reference evidence="15" key="1">
    <citation type="submission" date="2017-10" db="EMBL/GenBank/DDBJ databases">
        <title>Completed PacBio SMRT sequence of Methylosinus trichosporium OB3b reveals presence of a third large plasmid.</title>
        <authorList>
            <person name="Charles T.C."/>
            <person name="Lynch M.D.J."/>
            <person name="Heil J.R."/>
            <person name="Cheng J."/>
        </authorList>
    </citation>
    <scope>NUCLEOTIDE SEQUENCE [LARGE SCALE GENOMIC DNA]</scope>
    <source>
        <strain evidence="15">OB3b</strain>
    </source>
</reference>
<keyword evidence="8" id="KW-0456">Lyase</keyword>
<dbReference type="Proteomes" id="UP000230709">
    <property type="component" value="Chromosome"/>
</dbReference>
<evidence type="ECO:0000256" key="1">
    <source>
        <dbReference type="ARBA" id="ARBA00001353"/>
    </source>
</evidence>
<keyword evidence="9" id="KW-0704">Schiff base</keyword>
<organism evidence="14 15">
    <name type="scientific">Methylosinus trichosporium (strain ATCC 35070 / NCIMB 11131 / UNIQEM 75 / OB3b)</name>
    <dbReference type="NCBI Taxonomy" id="595536"/>
    <lineage>
        <taxon>Bacteria</taxon>
        <taxon>Pseudomonadati</taxon>
        <taxon>Pseudomonadota</taxon>
        <taxon>Alphaproteobacteria</taxon>
        <taxon>Hyphomicrobiales</taxon>
        <taxon>Methylocystaceae</taxon>
        <taxon>Methylosinus</taxon>
    </lineage>
</organism>
<dbReference type="InterPro" id="IPR007565">
    <property type="entry name" value="4HFCP_synth"/>
</dbReference>
<comment type="catalytic activity">
    <reaction evidence="12">
        <text>2 D-glyceraldehyde 3-phosphate = 4-(hydroxymethyl)-2-furancarboxaldehyde phosphate + phosphate + 2 H2O</text>
        <dbReference type="Rhea" id="RHEA:43536"/>
        <dbReference type="ChEBI" id="CHEBI:15377"/>
        <dbReference type="ChEBI" id="CHEBI:43474"/>
        <dbReference type="ChEBI" id="CHEBI:59776"/>
        <dbReference type="ChEBI" id="CHEBI:83407"/>
        <dbReference type="EC" id="4.2.3.153"/>
    </reaction>
</comment>
<evidence type="ECO:0000313" key="14">
    <source>
        <dbReference type="EMBL" id="ATQ70419.1"/>
    </source>
</evidence>
<dbReference type="GO" id="GO:0005737">
    <property type="term" value="C:cytoplasm"/>
    <property type="evidence" value="ECO:0007669"/>
    <property type="project" value="TreeGrafter"/>
</dbReference>
<dbReference type="Pfam" id="PF02152">
    <property type="entry name" value="FolB"/>
    <property type="match status" value="1"/>
</dbReference>
<evidence type="ECO:0000313" key="15">
    <source>
        <dbReference type="Proteomes" id="UP000230709"/>
    </source>
</evidence>
<protein>
    <recommendedName>
        <fullName evidence="10">4-(hydroxymethyl)-2-furancarboxaldehyde-phosphate synthase</fullName>
        <ecNumber evidence="6">4.1.2.25</ecNumber>
        <ecNumber evidence="5">4.2.3.153</ecNumber>
    </recommendedName>
    <alternativeName>
        <fullName evidence="11">7,8-dihydroneopterin aldolase</fullName>
    </alternativeName>
</protein>
<dbReference type="GO" id="GO:0046656">
    <property type="term" value="P:folic acid biosynthetic process"/>
    <property type="evidence" value="ECO:0007669"/>
    <property type="project" value="UniProtKB-KW"/>
</dbReference>
<dbReference type="PANTHER" id="PTHR42844:SF1">
    <property type="entry name" value="DIHYDRONEOPTERIN ALDOLASE 1-RELATED"/>
    <property type="match status" value="1"/>
</dbReference>
<evidence type="ECO:0000256" key="7">
    <source>
        <dbReference type="ARBA" id="ARBA00022909"/>
    </source>
</evidence>
<comment type="pathway">
    <text evidence="3">Cofactor biosynthesis; tetrahydrofolate biosynthesis; 2-amino-4-hydroxy-6-hydroxymethyl-7,8-dihydropteridine diphosphate from 7,8-dihydroneopterin triphosphate: step 3/4.</text>
</comment>
<evidence type="ECO:0000256" key="5">
    <source>
        <dbReference type="ARBA" id="ARBA00012553"/>
    </source>
</evidence>
<keyword evidence="15" id="KW-1185">Reference proteome</keyword>
<evidence type="ECO:0000259" key="13">
    <source>
        <dbReference type="SMART" id="SM00905"/>
    </source>
</evidence>
<evidence type="ECO:0000256" key="6">
    <source>
        <dbReference type="ARBA" id="ARBA00013043"/>
    </source>
</evidence>
<dbReference type="Gene3D" id="3.30.1130.10">
    <property type="match status" value="1"/>
</dbReference>
<dbReference type="SUPFAM" id="SSF55620">
    <property type="entry name" value="Tetrahydrobiopterin biosynthesis enzymes-like"/>
    <property type="match status" value="1"/>
</dbReference>
<evidence type="ECO:0000256" key="2">
    <source>
        <dbReference type="ARBA" id="ARBA00003810"/>
    </source>
</evidence>
<comment type="function">
    <text evidence="2">Catalyzes the formation of 4-(hydroxymethyl)-2-furancarboxaldehyde phosphate (4-HFC-P) from two molecules of glyceraldehyde-3-P (GA-3-P).</text>
</comment>
<dbReference type="GO" id="GO:0004150">
    <property type="term" value="F:dihydroneopterin aldolase activity"/>
    <property type="evidence" value="ECO:0007669"/>
    <property type="project" value="UniProtKB-EC"/>
</dbReference>
<proteinExistence type="inferred from homology"/>
<dbReference type="Pfam" id="PF04476">
    <property type="entry name" value="4HFCP_synth"/>
    <property type="match status" value="1"/>
</dbReference>
<dbReference type="SMART" id="SM00905">
    <property type="entry name" value="FolB"/>
    <property type="match status" value="1"/>
</dbReference>
<dbReference type="EMBL" id="CP023737">
    <property type="protein sequence ID" value="ATQ70419.1"/>
    <property type="molecule type" value="Genomic_DNA"/>
</dbReference>
<dbReference type="NCBIfam" id="TIGR00526">
    <property type="entry name" value="folB_dom"/>
    <property type="match status" value="1"/>
</dbReference>
<dbReference type="InterPro" id="IPR006156">
    <property type="entry name" value="Dihydroneopterin_aldolase"/>
</dbReference>
<evidence type="ECO:0000256" key="3">
    <source>
        <dbReference type="ARBA" id="ARBA00005013"/>
    </source>
</evidence>
<dbReference type="InterPro" id="IPR043133">
    <property type="entry name" value="GTP-CH-I_C/QueF"/>
</dbReference>
<comment type="similarity">
    <text evidence="4">Belongs to the DHNA family.</text>
</comment>
<gene>
    <name evidence="14" type="ORF">CQW49_15595</name>
</gene>
<comment type="catalytic activity">
    <reaction evidence="1">
        <text>7,8-dihydroneopterin = 6-hydroxymethyl-7,8-dihydropterin + glycolaldehyde</text>
        <dbReference type="Rhea" id="RHEA:10540"/>
        <dbReference type="ChEBI" id="CHEBI:17001"/>
        <dbReference type="ChEBI" id="CHEBI:17071"/>
        <dbReference type="ChEBI" id="CHEBI:44841"/>
        <dbReference type="EC" id="4.1.2.25"/>
    </reaction>
</comment>
<evidence type="ECO:0000256" key="4">
    <source>
        <dbReference type="ARBA" id="ARBA00005708"/>
    </source>
</evidence>
<name>A0A2D2D6F8_METT3</name>
<sequence>MTLMLTSVACVAEAEIVLSGGADLIDCKDPARGALGALPAPDIAAIVAAVGGRRPVSAVVELPHDPAQAREAIERTAALGVSFVKFALPATPDAERLIAALAPIAATTRLVAVLFADQGPDLDLLSRLVEAGFAGALLDTAHKGKGRLIDHCDIGALTAFVARCHTLGLEAGLAGSLESPDVPRLLVTKADVLGFRGALCVGRDRQAAVDPAAVALIRDLIPGGPRAAVGVAANVDWSLVVGRGFLDSRERVREIDHVFVRDLVIPVEIGAYDFERGRSQRVRFNVDVDVTRAVGGDDMRTVFSYDVIMDAIRIILASGHIDMVETIAERLAEMVLRHERAQAVSVQVEKLDVAPGSVGVRIRRERQPETAEVHQLLSGLADAVDKQPKS</sequence>
<evidence type="ECO:0000256" key="12">
    <source>
        <dbReference type="ARBA" id="ARBA00047628"/>
    </source>
</evidence>
<feature type="domain" description="Dihydroneopterin aldolase/epimerase" evidence="13">
    <location>
        <begin position="258"/>
        <end position="364"/>
    </location>
</feature>
<dbReference type="PANTHER" id="PTHR42844">
    <property type="entry name" value="DIHYDRONEOPTERIN ALDOLASE 1-RELATED"/>
    <property type="match status" value="1"/>
</dbReference>
<evidence type="ECO:0000256" key="11">
    <source>
        <dbReference type="ARBA" id="ARBA00032903"/>
    </source>
</evidence>
<dbReference type="EC" id="4.2.3.153" evidence="5"/>
<evidence type="ECO:0000256" key="8">
    <source>
        <dbReference type="ARBA" id="ARBA00023239"/>
    </source>
</evidence>
<dbReference type="InterPro" id="IPR006157">
    <property type="entry name" value="FolB_dom"/>
</dbReference>
<dbReference type="RefSeq" id="WP_003610157.1">
    <property type="nucleotide sequence ID" value="NZ_ADVE02000001.1"/>
</dbReference>